<feature type="transmembrane region" description="Helical" evidence="1">
    <location>
        <begin position="250"/>
        <end position="267"/>
    </location>
</feature>
<dbReference type="InterPro" id="IPR000326">
    <property type="entry name" value="PAP2/HPO"/>
</dbReference>
<feature type="transmembrane region" description="Helical" evidence="1">
    <location>
        <begin position="32"/>
        <end position="53"/>
    </location>
</feature>
<reference evidence="3" key="1">
    <citation type="submission" date="2021-01" db="EMBL/GenBank/DDBJ databases">
        <title>KCTC 19127 draft genome.</title>
        <authorList>
            <person name="An D."/>
        </authorList>
    </citation>
    <scope>NUCLEOTIDE SEQUENCE</scope>
    <source>
        <strain evidence="3">KCTC 19127</strain>
    </source>
</reference>
<feature type="domain" description="Phosphatidic acid phosphatase type 2/haloperoxidase" evidence="2">
    <location>
        <begin position="148"/>
        <end position="261"/>
    </location>
</feature>
<feature type="transmembrane region" description="Helical" evidence="1">
    <location>
        <begin position="218"/>
        <end position="238"/>
    </location>
</feature>
<protein>
    <submittedName>
        <fullName evidence="3">Phosphatase PAP2 family protein</fullName>
    </submittedName>
</protein>
<keyword evidence="1" id="KW-1133">Transmembrane helix</keyword>
<evidence type="ECO:0000313" key="4">
    <source>
        <dbReference type="Proteomes" id="UP000663801"/>
    </source>
</evidence>
<evidence type="ECO:0000313" key="3">
    <source>
        <dbReference type="EMBL" id="MBM9475883.1"/>
    </source>
</evidence>
<dbReference type="SMART" id="SM00014">
    <property type="entry name" value="acidPPc"/>
    <property type="match status" value="1"/>
</dbReference>
<dbReference type="InterPro" id="IPR036938">
    <property type="entry name" value="PAP2/HPO_sf"/>
</dbReference>
<organism evidence="3 4">
    <name type="scientific">Nakamurella flavida</name>
    <dbReference type="NCBI Taxonomy" id="363630"/>
    <lineage>
        <taxon>Bacteria</taxon>
        <taxon>Bacillati</taxon>
        <taxon>Actinomycetota</taxon>
        <taxon>Actinomycetes</taxon>
        <taxon>Nakamurellales</taxon>
        <taxon>Nakamurellaceae</taxon>
        <taxon>Nakamurella</taxon>
    </lineage>
</organism>
<dbReference type="Gene3D" id="1.20.144.10">
    <property type="entry name" value="Phosphatidic acid phosphatase type 2/haloperoxidase"/>
    <property type="match status" value="1"/>
</dbReference>
<keyword evidence="1" id="KW-0472">Membrane</keyword>
<evidence type="ECO:0000259" key="2">
    <source>
        <dbReference type="SMART" id="SM00014"/>
    </source>
</evidence>
<dbReference type="PANTHER" id="PTHR14969">
    <property type="entry name" value="SPHINGOSINE-1-PHOSPHATE PHOSPHOHYDROLASE"/>
    <property type="match status" value="1"/>
</dbReference>
<proteinExistence type="predicted"/>
<keyword evidence="4" id="KW-1185">Reference proteome</keyword>
<keyword evidence="1" id="KW-0812">Transmembrane</keyword>
<evidence type="ECO:0000256" key="1">
    <source>
        <dbReference type="SAM" id="Phobius"/>
    </source>
</evidence>
<accession>A0A938YMP4</accession>
<dbReference type="SUPFAM" id="SSF48317">
    <property type="entry name" value="Acid phosphatase/Vanadium-dependent haloperoxidase"/>
    <property type="match status" value="1"/>
</dbReference>
<sequence length="296" mass="31292">MPAAALPVALTAPTAPDPGTGPDQGFLATYGFTWLPYAAAALVLLGLGLVIAIRNRRARPALLELLLTRGAVLAVIAVSVGALADQVAEGDGLTSFDRPVWQWFVDHRTGFLTGVARTVTTVGSTLSMGVLAGVTVIVLWVRGRRPDAVVIAVVALGAGLLVRVGKTIVGRVRPPVAERLVDETNQSFPSGHSLASMAILGVLVIVLVRLIPSPAGRIAVRVVAVLFIALIGLSRLYLGVHWSTDVLGGWLTGAGWLVLCLTVRRLWRIRRTVQRAALPDDSPADPTRSPRRTDQA</sequence>
<feature type="transmembrane region" description="Helical" evidence="1">
    <location>
        <begin position="189"/>
        <end position="211"/>
    </location>
</feature>
<dbReference type="PANTHER" id="PTHR14969:SF13">
    <property type="entry name" value="AT30094P"/>
    <property type="match status" value="1"/>
</dbReference>
<dbReference type="AlphaFoldDB" id="A0A938YMP4"/>
<feature type="transmembrane region" description="Helical" evidence="1">
    <location>
        <begin position="148"/>
        <end position="169"/>
    </location>
</feature>
<dbReference type="EMBL" id="JAERWL010000005">
    <property type="protein sequence ID" value="MBM9475883.1"/>
    <property type="molecule type" value="Genomic_DNA"/>
</dbReference>
<feature type="transmembrane region" description="Helical" evidence="1">
    <location>
        <begin position="122"/>
        <end position="141"/>
    </location>
</feature>
<dbReference type="Pfam" id="PF01569">
    <property type="entry name" value="PAP2"/>
    <property type="match status" value="1"/>
</dbReference>
<dbReference type="Proteomes" id="UP000663801">
    <property type="component" value="Unassembled WGS sequence"/>
</dbReference>
<name>A0A938YMP4_9ACTN</name>
<comment type="caution">
    <text evidence="3">The sequence shown here is derived from an EMBL/GenBank/DDBJ whole genome shotgun (WGS) entry which is preliminary data.</text>
</comment>
<feature type="transmembrane region" description="Helical" evidence="1">
    <location>
        <begin position="65"/>
        <end position="84"/>
    </location>
</feature>
<dbReference type="CDD" id="cd03392">
    <property type="entry name" value="PAP2_like_2"/>
    <property type="match status" value="1"/>
</dbReference>
<gene>
    <name evidence="3" type="ORF">JL107_05465</name>
</gene>
<dbReference type="RefSeq" id="WP_205255954.1">
    <property type="nucleotide sequence ID" value="NZ_BAAAPV010000002.1"/>
</dbReference>